<keyword evidence="4" id="KW-1185">Reference proteome</keyword>
<feature type="domain" description="DUF7380" evidence="2">
    <location>
        <begin position="9"/>
        <end position="175"/>
    </location>
</feature>
<evidence type="ECO:0000259" key="2">
    <source>
        <dbReference type="Pfam" id="PF24098"/>
    </source>
</evidence>
<dbReference type="Pfam" id="PF24098">
    <property type="entry name" value="DUF7380"/>
    <property type="match status" value="1"/>
</dbReference>
<dbReference type="InterPro" id="IPR025209">
    <property type="entry name" value="DUF4209"/>
</dbReference>
<accession>A0A5E4WAI3</accession>
<protein>
    <submittedName>
        <fullName evidence="3">Uncharacterized protein</fullName>
    </submittedName>
</protein>
<reference evidence="3 4" key="1">
    <citation type="submission" date="2019-08" db="EMBL/GenBank/DDBJ databases">
        <authorList>
            <person name="Peeters C."/>
        </authorList>
    </citation>
    <scope>NUCLEOTIDE SEQUENCE [LARGE SCALE GENOMIC DNA]</scope>
    <source>
        <strain evidence="3 4">LMG 31013</strain>
    </source>
</reference>
<dbReference type="EMBL" id="CABPRU010000007">
    <property type="protein sequence ID" value="VVE20115.1"/>
    <property type="molecule type" value="Genomic_DNA"/>
</dbReference>
<evidence type="ECO:0000313" key="4">
    <source>
        <dbReference type="Proteomes" id="UP000334380"/>
    </source>
</evidence>
<organism evidence="3 4">
    <name type="scientific">Pandoraea terrigena</name>
    <dbReference type="NCBI Taxonomy" id="2508292"/>
    <lineage>
        <taxon>Bacteria</taxon>
        <taxon>Pseudomonadati</taxon>
        <taxon>Pseudomonadota</taxon>
        <taxon>Betaproteobacteria</taxon>
        <taxon>Burkholderiales</taxon>
        <taxon>Burkholderiaceae</taxon>
        <taxon>Pandoraea</taxon>
    </lineage>
</organism>
<feature type="domain" description="DUF4209" evidence="1">
    <location>
        <begin position="501"/>
        <end position="589"/>
    </location>
</feature>
<proteinExistence type="predicted"/>
<dbReference type="OrthoDB" id="5519791at2"/>
<sequence>MTTDTANPDEPLSAADFRATAYEAVLADGSDETCMMASCRLYAAAEAAREAGDARTSRVLKLLANATSMMLVAEDKSHPFRHSMQFGDRRSTAPDDFSEHEIALFAEVAPEVANSHLRARLADLVWLHPRKFGVKYAHLAIDSYREIPPSDESWFASGREYWARALTLAMSIGSGAGPRIGEIEASLISAIFANGDRGYVPLQIAAILLKAGAGRGSAGDIATRMEALARTHAASLMYHEAIAYFEAAATWHARSAARDKSVEMVVAGADCWEMQGDSKGAGLASLNFYENAIKVFRTVPGPSRVQYTVDARIESLHAKVRQAGQAAAVHMQTVKTSPIDISELIRQAVEKVTNKQPLEVLAAFSQLYRGARVERIRAVAQSNLDKSIFRQIMGSVVMSAQGNTVARQPAAGGSLDAADAALRSQMVRDFQIVVGLTATAEIKPALEVIRSQHVFTVWDFEEVCRYSPFVPPDRVDLLAEGLYAGYCGDMVHAMHVLVPQVENIVRFHLQHAGAITTTTSPDGIVMENGMSTLVKLPQMVTVFGEDFTFELSALFCDQNGPNLRNEIAHGLMSKAACESDACIYAWWLIYARMFRNFWTAQQRVAQMEVPGKTGSSAT</sequence>
<evidence type="ECO:0000313" key="3">
    <source>
        <dbReference type="EMBL" id="VVE20115.1"/>
    </source>
</evidence>
<evidence type="ECO:0000259" key="1">
    <source>
        <dbReference type="Pfam" id="PF13910"/>
    </source>
</evidence>
<dbReference type="InterPro" id="IPR055804">
    <property type="entry name" value="DUF7380"/>
</dbReference>
<dbReference type="AlphaFoldDB" id="A0A5E4WAI3"/>
<name>A0A5E4WAI3_9BURK</name>
<dbReference type="RefSeq" id="WP_150613669.1">
    <property type="nucleotide sequence ID" value="NZ_CABPRU010000007.1"/>
</dbReference>
<gene>
    <name evidence="3" type="ORF">PTE31013_03115</name>
</gene>
<dbReference type="Pfam" id="PF13910">
    <property type="entry name" value="DUF4209"/>
    <property type="match status" value="1"/>
</dbReference>
<dbReference type="Proteomes" id="UP000334380">
    <property type="component" value="Unassembled WGS sequence"/>
</dbReference>